<reference evidence="5 6" key="1">
    <citation type="submission" date="2020-01" db="EMBL/GenBank/DDBJ databases">
        <authorList>
            <person name="Kim M.K."/>
        </authorList>
    </citation>
    <scope>NUCLEOTIDE SEQUENCE [LARGE SCALE GENOMIC DNA]</scope>
    <source>
        <strain evidence="5 6">172606-1</strain>
    </source>
</reference>
<name>A0A6C0GEX0_9BACT</name>
<sequence>MTQVAVVILNHNGKKYLEQFLPSVVQYSPDSQVIVADNGSTDGSVELISSLFPSVKVILLGKNEGFSKGYNLALQQIQTHYYVLLNSDVEVTLGWLNPLIQLMNSNRNIGACQPKIKYFHQKHLFEYAGAAGGFIDKWGYPFCRGRIFTSLEEDTGQYDDTKEVFWASGACMFVRAEAYWKTGGLDEYFFAHMEEIDLCWRMKNAGYTMYTCGQSEVYHIGGGTLPKSNPRKTFLNFRNGLVLLYKNLPASQLLPVIFIRLILDGIAAIKFLISDSPRDFLAVVGAHFNFYRYFLLWRSRRKQGLPQTHDTRYAQMYDGSIVYAFFVEKKKKFSELLF</sequence>
<feature type="domain" description="Glycosyltransferase 2-like" evidence="4">
    <location>
        <begin position="6"/>
        <end position="181"/>
    </location>
</feature>
<keyword evidence="6" id="KW-1185">Reference proteome</keyword>
<dbReference type="SUPFAM" id="SSF53448">
    <property type="entry name" value="Nucleotide-diphospho-sugar transferases"/>
    <property type="match status" value="1"/>
</dbReference>
<accession>A0A6C0GEX0</accession>
<evidence type="ECO:0000313" key="5">
    <source>
        <dbReference type="EMBL" id="QHT66498.1"/>
    </source>
</evidence>
<proteinExistence type="inferred from homology"/>
<evidence type="ECO:0000256" key="3">
    <source>
        <dbReference type="ARBA" id="ARBA00022679"/>
    </source>
</evidence>
<dbReference type="Gene3D" id="3.90.550.10">
    <property type="entry name" value="Spore Coat Polysaccharide Biosynthesis Protein SpsA, Chain A"/>
    <property type="match status" value="1"/>
</dbReference>
<dbReference type="GO" id="GO:0016757">
    <property type="term" value="F:glycosyltransferase activity"/>
    <property type="evidence" value="ECO:0007669"/>
    <property type="project" value="UniProtKB-KW"/>
</dbReference>
<dbReference type="Proteomes" id="UP000480178">
    <property type="component" value="Chromosome"/>
</dbReference>
<evidence type="ECO:0000256" key="1">
    <source>
        <dbReference type="ARBA" id="ARBA00006739"/>
    </source>
</evidence>
<gene>
    <name evidence="5" type="ORF">GXP67_07425</name>
</gene>
<dbReference type="AlphaFoldDB" id="A0A6C0GEX0"/>
<dbReference type="InterPro" id="IPR001173">
    <property type="entry name" value="Glyco_trans_2-like"/>
</dbReference>
<dbReference type="CDD" id="cd04186">
    <property type="entry name" value="GT_2_like_c"/>
    <property type="match status" value="1"/>
</dbReference>
<evidence type="ECO:0000313" key="6">
    <source>
        <dbReference type="Proteomes" id="UP000480178"/>
    </source>
</evidence>
<dbReference type="Pfam" id="PF00535">
    <property type="entry name" value="Glycos_transf_2"/>
    <property type="match status" value="1"/>
</dbReference>
<evidence type="ECO:0000256" key="2">
    <source>
        <dbReference type="ARBA" id="ARBA00022676"/>
    </source>
</evidence>
<keyword evidence="2" id="KW-0328">Glycosyltransferase</keyword>
<comment type="similarity">
    <text evidence="1">Belongs to the glycosyltransferase 2 family.</text>
</comment>
<organism evidence="5 6">
    <name type="scientific">Rhodocytophaga rosea</name>
    <dbReference type="NCBI Taxonomy" id="2704465"/>
    <lineage>
        <taxon>Bacteria</taxon>
        <taxon>Pseudomonadati</taxon>
        <taxon>Bacteroidota</taxon>
        <taxon>Cytophagia</taxon>
        <taxon>Cytophagales</taxon>
        <taxon>Rhodocytophagaceae</taxon>
        <taxon>Rhodocytophaga</taxon>
    </lineage>
</organism>
<keyword evidence="3 5" id="KW-0808">Transferase</keyword>
<protein>
    <submittedName>
        <fullName evidence="5">Glycosyltransferase family 2 protein</fullName>
    </submittedName>
</protein>
<evidence type="ECO:0000259" key="4">
    <source>
        <dbReference type="Pfam" id="PF00535"/>
    </source>
</evidence>
<dbReference type="KEGG" id="rhoz:GXP67_07425"/>
<dbReference type="EMBL" id="CP048222">
    <property type="protein sequence ID" value="QHT66498.1"/>
    <property type="molecule type" value="Genomic_DNA"/>
</dbReference>
<dbReference type="InterPro" id="IPR029044">
    <property type="entry name" value="Nucleotide-diphossugar_trans"/>
</dbReference>
<dbReference type="RefSeq" id="WP_162442552.1">
    <property type="nucleotide sequence ID" value="NZ_CP048222.1"/>
</dbReference>
<dbReference type="PANTHER" id="PTHR43179:SF12">
    <property type="entry name" value="GALACTOFURANOSYLTRANSFERASE GLFT2"/>
    <property type="match status" value="1"/>
</dbReference>
<dbReference type="PANTHER" id="PTHR43179">
    <property type="entry name" value="RHAMNOSYLTRANSFERASE WBBL"/>
    <property type="match status" value="1"/>
</dbReference>